<dbReference type="PANTHER" id="PTHR30627:SF6">
    <property type="entry name" value="BETA-LACTAMASE YBXI-RELATED"/>
    <property type="match status" value="1"/>
</dbReference>
<gene>
    <name evidence="8" type="ORF">METZ01_LOCUS391842</name>
</gene>
<evidence type="ECO:0000256" key="4">
    <source>
        <dbReference type="ARBA" id="ARBA00022801"/>
    </source>
</evidence>
<sequence length="174" mass="20642">MRSFSGTLQNKSRLITRRMFILSSLKIAVFIGIICRLFYLQISENIKWRSLSDKNRLREWKIAPPRGIIEDFFGEKIAKNTQVFQLHMIPEDVPNIEELFFRLSKIIDFDERKKRDLIKRLKRRKPWEPIIVSDNLSWSEFSRLNLFLHEIQGIKPVVAVARKYLDEGSASHII</sequence>
<dbReference type="Gene3D" id="3.90.1310.10">
    <property type="entry name" value="Penicillin-binding protein 2a (Domain 2)"/>
    <property type="match status" value="1"/>
</dbReference>
<evidence type="ECO:0000256" key="1">
    <source>
        <dbReference type="ARBA" id="ARBA00001526"/>
    </source>
</evidence>
<name>A0A382UZ68_9ZZZZ</name>
<keyword evidence="5" id="KW-0046">Antibiotic resistance</keyword>
<evidence type="ECO:0000256" key="3">
    <source>
        <dbReference type="ARBA" id="ARBA00022729"/>
    </source>
</evidence>
<feature type="transmembrane region" description="Helical" evidence="6">
    <location>
        <begin position="20"/>
        <end position="39"/>
    </location>
</feature>
<evidence type="ECO:0000256" key="2">
    <source>
        <dbReference type="ARBA" id="ARBA00012865"/>
    </source>
</evidence>
<dbReference type="SUPFAM" id="SSF56519">
    <property type="entry name" value="Penicillin binding protein dimerisation domain"/>
    <property type="match status" value="1"/>
</dbReference>
<dbReference type="EMBL" id="UINC01147584">
    <property type="protein sequence ID" value="SVD38988.1"/>
    <property type="molecule type" value="Genomic_DNA"/>
</dbReference>
<dbReference type="AlphaFoldDB" id="A0A382UZ68"/>
<dbReference type="PANTHER" id="PTHR30627">
    <property type="entry name" value="PEPTIDOGLYCAN D,D-TRANSPEPTIDASE"/>
    <property type="match status" value="1"/>
</dbReference>
<dbReference type="Pfam" id="PF03717">
    <property type="entry name" value="PBP_dimer"/>
    <property type="match status" value="1"/>
</dbReference>
<keyword evidence="6" id="KW-0472">Membrane</keyword>
<protein>
    <recommendedName>
        <fullName evidence="2">beta-lactamase</fullName>
        <ecNumber evidence="2">3.5.2.6</ecNumber>
    </recommendedName>
</protein>
<dbReference type="GO" id="GO:0071555">
    <property type="term" value="P:cell wall organization"/>
    <property type="evidence" value="ECO:0007669"/>
    <property type="project" value="TreeGrafter"/>
</dbReference>
<dbReference type="GO" id="GO:0046677">
    <property type="term" value="P:response to antibiotic"/>
    <property type="evidence" value="ECO:0007669"/>
    <property type="project" value="UniProtKB-KW"/>
</dbReference>
<dbReference type="InterPro" id="IPR005311">
    <property type="entry name" value="PBP_dimer"/>
</dbReference>
<evidence type="ECO:0000256" key="5">
    <source>
        <dbReference type="ARBA" id="ARBA00023251"/>
    </source>
</evidence>
<feature type="non-terminal residue" evidence="8">
    <location>
        <position position="174"/>
    </location>
</feature>
<evidence type="ECO:0000313" key="8">
    <source>
        <dbReference type="EMBL" id="SVD38988.1"/>
    </source>
</evidence>
<keyword evidence="4" id="KW-0378">Hydrolase</keyword>
<organism evidence="8">
    <name type="scientific">marine metagenome</name>
    <dbReference type="NCBI Taxonomy" id="408172"/>
    <lineage>
        <taxon>unclassified sequences</taxon>
        <taxon>metagenomes</taxon>
        <taxon>ecological metagenomes</taxon>
    </lineage>
</organism>
<dbReference type="GO" id="GO:0008658">
    <property type="term" value="F:penicillin binding"/>
    <property type="evidence" value="ECO:0007669"/>
    <property type="project" value="InterPro"/>
</dbReference>
<proteinExistence type="predicted"/>
<evidence type="ECO:0000259" key="7">
    <source>
        <dbReference type="Pfam" id="PF03717"/>
    </source>
</evidence>
<comment type="catalytic activity">
    <reaction evidence="1">
        <text>a beta-lactam + H2O = a substituted beta-amino acid</text>
        <dbReference type="Rhea" id="RHEA:20401"/>
        <dbReference type="ChEBI" id="CHEBI:15377"/>
        <dbReference type="ChEBI" id="CHEBI:35627"/>
        <dbReference type="ChEBI" id="CHEBI:140347"/>
        <dbReference type="EC" id="3.5.2.6"/>
    </reaction>
</comment>
<evidence type="ECO:0000256" key="6">
    <source>
        <dbReference type="SAM" id="Phobius"/>
    </source>
</evidence>
<keyword evidence="6" id="KW-0812">Transmembrane</keyword>
<accession>A0A382UZ68</accession>
<feature type="domain" description="Penicillin-binding protein dimerisation" evidence="7">
    <location>
        <begin position="62"/>
        <end position="174"/>
    </location>
</feature>
<reference evidence="8" key="1">
    <citation type="submission" date="2018-05" db="EMBL/GenBank/DDBJ databases">
        <authorList>
            <person name="Lanie J.A."/>
            <person name="Ng W.-L."/>
            <person name="Kazmierczak K.M."/>
            <person name="Andrzejewski T.M."/>
            <person name="Davidsen T.M."/>
            <person name="Wayne K.J."/>
            <person name="Tettelin H."/>
            <person name="Glass J.I."/>
            <person name="Rusch D."/>
            <person name="Podicherti R."/>
            <person name="Tsui H.-C.T."/>
            <person name="Winkler M.E."/>
        </authorList>
    </citation>
    <scope>NUCLEOTIDE SEQUENCE</scope>
</reference>
<dbReference type="GO" id="GO:0008800">
    <property type="term" value="F:beta-lactamase activity"/>
    <property type="evidence" value="ECO:0007669"/>
    <property type="project" value="UniProtKB-EC"/>
</dbReference>
<dbReference type="GO" id="GO:0005886">
    <property type="term" value="C:plasma membrane"/>
    <property type="evidence" value="ECO:0007669"/>
    <property type="project" value="TreeGrafter"/>
</dbReference>
<keyword evidence="3" id="KW-0732">Signal</keyword>
<dbReference type="EC" id="3.5.2.6" evidence="2"/>
<dbReference type="InterPro" id="IPR050515">
    <property type="entry name" value="Beta-lactam/transpept"/>
</dbReference>
<dbReference type="InterPro" id="IPR036138">
    <property type="entry name" value="PBP_dimer_sf"/>
</dbReference>
<keyword evidence="6" id="KW-1133">Transmembrane helix</keyword>